<dbReference type="Pfam" id="PF00271">
    <property type="entry name" value="Helicase_C"/>
    <property type="match status" value="1"/>
</dbReference>
<dbReference type="Proteomes" id="UP000293045">
    <property type="component" value="Unassembled WGS sequence"/>
</dbReference>
<dbReference type="PANTHER" id="PTHR47959:SF24">
    <property type="entry name" value="ATP-DEPENDENT RNA HELICASE"/>
    <property type="match status" value="1"/>
</dbReference>
<dbReference type="PROSITE" id="PS00039">
    <property type="entry name" value="DEAD_ATP_HELICASE"/>
    <property type="match status" value="1"/>
</dbReference>
<dbReference type="AlphaFoldDB" id="A0A4Q9L8S7"/>
<dbReference type="SMART" id="SM00490">
    <property type="entry name" value="HELICc"/>
    <property type="match status" value="1"/>
</dbReference>
<keyword evidence="5" id="KW-0694">RNA-binding</keyword>
<dbReference type="InterPro" id="IPR011545">
    <property type="entry name" value="DEAD/DEAH_box_helicase_dom"/>
</dbReference>
<dbReference type="InterPro" id="IPR014001">
    <property type="entry name" value="Helicase_ATP-bd"/>
</dbReference>
<dbReference type="GO" id="GO:0005524">
    <property type="term" value="F:ATP binding"/>
    <property type="evidence" value="ECO:0007669"/>
    <property type="project" value="UniProtKB-KW"/>
</dbReference>
<evidence type="ECO:0000256" key="2">
    <source>
        <dbReference type="ARBA" id="ARBA00022801"/>
    </source>
</evidence>
<evidence type="ECO:0000256" key="5">
    <source>
        <dbReference type="ARBA" id="ARBA00022884"/>
    </source>
</evidence>
<keyword evidence="2 7" id="KW-0378">Hydrolase</keyword>
<feature type="short sequence motif" description="Q motif" evidence="6">
    <location>
        <begin position="1"/>
        <end position="29"/>
    </location>
</feature>
<dbReference type="VEuPathDB" id="MicrosporidiaDB:CWI39_0937p0020"/>
<evidence type="ECO:0000256" key="3">
    <source>
        <dbReference type="ARBA" id="ARBA00022806"/>
    </source>
</evidence>
<comment type="caution">
    <text evidence="11">The sequence shown here is derived from an EMBL/GenBank/DDBJ whole genome shotgun (WGS) entry which is preliminary data.</text>
</comment>
<dbReference type="GO" id="GO:0003723">
    <property type="term" value="F:RNA binding"/>
    <property type="evidence" value="ECO:0007669"/>
    <property type="project" value="UniProtKB-KW"/>
</dbReference>
<reference evidence="11 12" key="1">
    <citation type="submission" date="2017-12" db="EMBL/GenBank/DDBJ databases">
        <authorList>
            <person name="Pombert J.-F."/>
            <person name="Haag K.L."/>
            <person name="Ebert D."/>
        </authorList>
    </citation>
    <scope>NUCLEOTIDE SEQUENCE [LARGE SCALE GENOMIC DNA]</scope>
    <source>
        <strain evidence="11">IL-BN-2</strain>
    </source>
</reference>
<protein>
    <submittedName>
        <fullName evidence="11">DEAD/DEAH box helicase</fullName>
    </submittedName>
</protein>
<dbReference type="Gene3D" id="3.40.50.300">
    <property type="entry name" value="P-loop containing nucleotide triphosphate hydrolases"/>
    <property type="match status" value="2"/>
</dbReference>
<dbReference type="CDD" id="cd18787">
    <property type="entry name" value="SF2_C_DEAD"/>
    <property type="match status" value="1"/>
</dbReference>
<comment type="similarity">
    <text evidence="7">Belongs to the DEAD box helicase family.</text>
</comment>
<keyword evidence="1 7" id="KW-0547">Nucleotide-binding</keyword>
<dbReference type="Pfam" id="PF00270">
    <property type="entry name" value="DEAD"/>
    <property type="match status" value="1"/>
</dbReference>
<evidence type="ECO:0000256" key="4">
    <source>
        <dbReference type="ARBA" id="ARBA00022840"/>
    </source>
</evidence>
<feature type="domain" description="DEAD-box RNA helicase Q" evidence="10">
    <location>
        <begin position="1"/>
        <end position="29"/>
    </location>
</feature>
<dbReference type="SMART" id="SM00487">
    <property type="entry name" value="DEXDc"/>
    <property type="match status" value="1"/>
</dbReference>
<dbReference type="InterPro" id="IPR027417">
    <property type="entry name" value="P-loop_NTPase"/>
</dbReference>
<gene>
    <name evidence="11" type="ORF">CWI39_0937p0020</name>
</gene>
<evidence type="ECO:0000259" key="9">
    <source>
        <dbReference type="PROSITE" id="PS51194"/>
    </source>
</evidence>
<evidence type="ECO:0000259" key="10">
    <source>
        <dbReference type="PROSITE" id="PS51195"/>
    </source>
</evidence>
<dbReference type="PANTHER" id="PTHR47959">
    <property type="entry name" value="ATP-DEPENDENT RNA HELICASE RHLE-RELATED"/>
    <property type="match status" value="1"/>
</dbReference>
<evidence type="ECO:0000256" key="1">
    <source>
        <dbReference type="ARBA" id="ARBA00022741"/>
    </source>
</evidence>
<evidence type="ECO:0000313" key="12">
    <source>
        <dbReference type="Proteomes" id="UP000293045"/>
    </source>
</evidence>
<dbReference type="GO" id="GO:0003724">
    <property type="term" value="F:RNA helicase activity"/>
    <property type="evidence" value="ECO:0007669"/>
    <property type="project" value="InterPro"/>
</dbReference>
<organism evidence="11 12">
    <name type="scientific">Hamiltosporidium magnivora</name>
    <dbReference type="NCBI Taxonomy" id="148818"/>
    <lineage>
        <taxon>Eukaryota</taxon>
        <taxon>Fungi</taxon>
        <taxon>Fungi incertae sedis</taxon>
        <taxon>Microsporidia</taxon>
        <taxon>Dubosqiidae</taxon>
        <taxon>Hamiltosporidium</taxon>
    </lineage>
</organism>
<accession>A0A4Q9L8S7</accession>
<dbReference type="InterPro" id="IPR000629">
    <property type="entry name" value="RNA-helicase_DEAD-box_CS"/>
</dbReference>
<feature type="domain" description="Helicase C-terminal" evidence="9">
    <location>
        <begin position="214"/>
        <end position="374"/>
    </location>
</feature>
<dbReference type="SUPFAM" id="SSF52540">
    <property type="entry name" value="P-loop containing nucleoside triphosphate hydrolases"/>
    <property type="match status" value="1"/>
</dbReference>
<evidence type="ECO:0000256" key="7">
    <source>
        <dbReference type="RuleBase" id="RU000492"/>
    </source>
</evidence>
<dbReference type="InterPro" id="IPR050079">
    <property type="entry name" value="DEAD_box_RNA_helicase"/>
</dbReference>
<dbReference type="EMBL" id="PIXR01000937">
    <property type="protein sequence ID" value="TBU03625.1"/>
    <property type="molecule type" value="Genomic_DNA"/>
</dbReference>
<evidence type="ECO:0000256" key="6">
    <source>
        <dbReference type="PROSITE-ProRule" id="PRU00552"/>
    </source>
</evidence>
<dbReference type="PROSITE" id="PS51195">
    <property type="entry name" value="Q_MOTIF"/>
    <property type="match status" value="1"/>
</dbReference>
<dbReference type="VEuPathDB" id="MicrosporidiaDB:CWI36_0818p0020"/>
<keyword evidence="4 7" id="KW-0067">ATP-binding</keyword>
<keyword evidence="3 7" id="KW-0347">Helicase</keyword>
<dbReference type="InterPro" id="IPR014014">
    <property type="entry name" value="RNA_helicase_DEAD_Q_motif"/>
</dbReference>
<evidence type="ECO:0000259" key="8">
    <source>
        <dbReference type="PROSITE" id="PS51192"/>
    </source>
</evidence>
<dbReference type="PROSITE" id="PS51194">
    <property type="entry name" value="HELICASE_CTER"/>
    <property type="match status" value="1"/>
</dbReference>
<sequence>MGFDSFKLQNEMIKVLKEMNYDEPTQIQKKTIPEILKKKDILAISKTGTGKTLAFVIPIINSLLKKPRSFHSIIMTPTRELALQIKEVLISLGCSFGIEVALLIGGDDMVIQTMNINRKPHVIVGTPGRIVDHLDRTKKFCLSKTKMLVLDEADKLLEMDFENEIKRIKEEINEETQILLFSATMTKKVENISKITLNQPSIIQLSSKYDTVDLLQQKYLFLPLKFKETFLYFILVENKFKKIIIFVNSCSNCKIISKMLEELNFDCVSLFGEMKQEKRTEALNLFKSKDTNILVSTDVSSRGMDIPEVECVLNYDVPENGKDYIHRIGRTARAGAGGLALTFVTQYDLEKYQKIEHIISKRLESYNLNRTAAETHHEKISKLIKTIYIELKDLKNGKKKIKK</sequence>
<proteinExistence type="inferred from homology"/>
<dbReference type="InterPro" id="IPR001650">
    <property type="entry name" value="Helicase_C-like"/>
</dbReference>
<dbReference type="GO" id="GO:0016787">
    <property type="term" value="F:hydrolase activity"/>
    <property type="evidence" value="ECO:0007669"/>
    <property type="project" value="UniProtKB-KW"/>
</dbReference>
<dbReference type="GO" id="GO:0005829">
    <property type="term" value="C:cytosol"/>
    <property type="evidence" value="ECO:0007669"/>
    <property type="project" value="TreeGrafter"/>
</dbReference>
<feature type="domain" description="Helicase ATP-binding" evidence="8">
    <location>
        <begin position="32"/>
        <end position="203"/>
    </location>
</feature>
<dbReference type="PROSITE" id="PS51192">
    <property type="entry name" value="HELICASE_ATP_BIND_1"/>
    <property type="match status" value="1"/>
</dbReference>
<name>A0A4Q9L8S7_9MICR</name>
<evidence type="ECO:0000313" key="11">
    <source>
        <dbReference type="EMBL" id="TBU03625.1"/>
    </source>
</evidence>